<reference evidence="2 3" key="1">
    <citation type="submission" date="2019-04" db="EMBL/GenBank/DDBJ databases">
        <title>Streptomyces piniterrae sp. nov., a heliquinomycin-producing actinomycete isolated from rhizosphere soil of Pinus yunnanensis.</title>
        <authorList>
            <person name="Zhuang X."/>
            <person name="Zhao J."/>
        </authorList>
    </citation>
    <scope>NUCLEOTIDE SEQUENCE [LARGE SCALE GENOMIC DNA]</scope>
    <source>
        <strain evidence="3">jys28</strain>
    </source>
</reference>
<evidence type="ECO:0000313" key="3">
    <source>
        <dbReference type="Proteomes" id="UP000308697"/>
    </source>
</evidence>
<name>A0A4U0MKT1_9ACTN</name>
<protein>
    <submittedName>
        <fullName evidence="2">Uncharacterized protein</fullName>
    </submittedName>
</protein>
<accession>A0A4U0MKT1</accession>
<dbReference type="RefSeq" id="WP_136744942.1">
    <property type="nucleotide sequence ID" value="NZ_SUMB01000022.1"/>
</dbReference>
<comment type="caution">
    <text evidence="2">The sequence shown here is derived from an EMBL/GenBank/DDBJ whole genome shotgun (WGS) entry which is preliminary data.</text>
</comment>
<dbReference type="EMBL" id="SUMB01000022">
    <property type="protein sequence ID" value="TJZ41207.1"/>
    <property type="molecule type" value="Genomic_DNA"/>
</dbReference>
<evidence type="ECO:0000313" key="2">
    <source>
        <dbReference type="EMBL" id="TJZ41207.1"/>
    </source>
</evidence>
<feature type="compositionally biased region" description="Polar residues" evidence="1">
    <location>
        <begin position="54"/>
        <end position="64"/>
    </location>
</feature>
<keyword evidence="3" id="KW-1185">Reference proteome</keyword>
<organism evidence="2 3">
    <name type="scientific">Streptomyces piniterrae</name>
    <dbReference type="NCBI Taxonomy" id="2571125"/>
    <lineage>
        <taxon>Bacteria</taxon>
        <taxon>Bacillati</taxon>
        <taxon>Actinomycetota</taxon>
        <taxon>Actinomycetes</taxon>
        <taxon>Kitasatosporales</taxon>
        <taxon>Streptomycetaceae</taxon>
        <taxon>Streptomyces</taxon>
    </lineage>
</organism>
<proteinExistence type="predicted"/>
<evidence type="ECO:0000256" key="1">
    <source>
        <dbReference type="SAM" id="MobiDB-lite"/>
    </source>
</evidence>
<dbReference type="OrthoDB" id="9936005at2"/>
<dbReference type="AlphaFoldDB" id="A0A4U0MKT1"/>
<feature type="region of interest" description="Disordered" evidence="1">
    <location>
        <begin position="35"/>
        <end position="64"/>
    </location>
</feature>
<dbReference type="Proteomes" id="UP000308697">
    <property type="component" value="Unassembled WGS sequence"/>
</dbReference>
<gene>
    <name evidence="2" type="ORF">FCH28_37610</name>
</gene>
<sequence>MRQTTQTGNNEARALELAEQVAALLDQLDELQPGSVQAGPGRISGPGLEIRRSPTGTWTVRTDR</sequence>